<reference evidence="18" key="2">
    <citation type="submission" date="2025-09" db="UniProtKB">
        <authorList>
            <consortium name="Ensembl"/>
        </authorList>
    </citation>
    <scope>IDENTIFICATION</scope>
</reference>
<keyword evidence="8" id="KW-0007">Acetylation</keyword>
<keyword evidence="4" id="KW-0488">Methylation</keyword>
<comment type="similarity">
    <text evidence="2 17">Belongs to the short-chain dehydrogenases/reductases (SDR) family.</text>
</comment>
<dbReference type="AlphaFoldDB" id="A0A8C0KB32"/>
<comment type="subcellular location">
    <subcellularLocation>
        <location evidence="1">Membrane</location>
        <topology evidence="1">Peripheral membrane protein</topology>
    </subcellularLocation>
</comment>
<evidence type="ECO:0000256" key="7">
    <source>
        <dbReference type="ARBA" id="ARBA00022857"/>
    </source>
</evidence>
<dbReference type="PRINTS" id="PR00081">
    <property type="entry name" value="GDHRDH"/>
</dbReference>
<comment type="function">
    <text evidence="12">Catalyzes the NADPH-dependent reduction of several pentoses, tetroses, trioses, alpha-dicarbonyl compounds and L-xylulose. Participates in the uronate cycle of glucose metabolism. May play a role in the water absorption and cellular osmoregulation in the proximal renal tubules by producing xylitol, an osmolyte, thereby preventing osmolytic stress from occurring in the renal tubules.</text>
</comment>
<dbReference type="GO" id="GO:0019640">
    <property type="term" value="P:D-glucuronate catabolic process to D-xylulose 5-phosphate"/>
    <property type="evidence" value="ECO:0007669"/>
    <property type="project" value="Ensembl"/>
</dbReference>
<dbReference type="PROSITE" id="PS00061">
    <property type="entry name" value="ADH_SHORT"/>
    <property type="match status" value="1"/>
</dbReference>
<evidence type="ECO:0000256" key="15">
    <source>
        <dbReference type="ARBA" id="ARBA00041952"/>
    </source>
</evidence>
<dbReference type="GO" id="GO:0005829">
    <property type="term" value="C:cytosol"/>
    <property type="evidence" value="ECO:0007669"/>
    <property type="project" value="Ensembl"/>
</dbReference>
<dbReference type="GO" id="GO:0004090">
    <property type="term" value="F:carbonyl reductase (NADPH) activity"/>
    <property type="evidence" value="ECO:0007669"/>
    <property type="project" value="TreeGrafter"/>
</dbReference>
<evidence type="ECO:0000256" key="17">
    <source>
        <dbReference type="RuleBase" id="RU000363"/>
    </source>
</evidence>
<dbReference type="InterPro" id="IPR036291">
    <property type="entry name" value="NAD(P)-bd_dom_sf"/>
</dbReference>
<organism evidence="18 19">
    <name type="scientific">Canis lupus dingo</name>
    <name type="common">dingo</name>
    <dbReference type="NCBI Taxonomy" id="286419"/>
    <lineage>
        <taxon>Eukaryota</taxon>
        <taxon>Metazoa</taxon>
        <taxon>Chordata</taxon>
        <taxon>Craniata</taxon>
        <taxon>Vertebrata</taxon>
        <taxon>Euteleostomi</taxon>
        <taxon>Mammalia</taxon>
        <taxon>Eutheria</taxon>
        <taxon>Laurasiatheria</taxon>
        <taxon>Carnivora</taxon>
        <taxon>Caniformia</taxon>
        <taxon>Canidae</taxon>
        <taxon>Canis</taxon>
    </lineage>
</organism>
<comment type="subunit">
    <text evidence="3">Homotetramer.</text>
</comment>
<comment type="catalytic activity">
    <reaction evidence="16">
        <text>xylitol + NADP(+) = L-xylulose + NADPH + H(+)</text>
        <dbReference type="Rhea" id="RHEA:17025"/>
        <dbReference type="ChEBI" id="CHEBI:15378"/>
        <dbReference type="ChEBI" id="CHEBI:17151"/>
        <dbReference type="ChEBI" id="CHEBI:17399"/>
        <dbReference type="ChEBI" id="CHEBI:57783"/>
        <dbReference type="ChEBI" id="CHEBI:58349"/>
        <dbReference type="EC" id="1.1.1.10"/>
    </reaction>
</comment>
<reference evidence="18" key="1">
    <citation type="submission" date="2025-08" db="UniProtKB">
        <authorList>
            <consortium name="Ensembl"/>
        </authorList>
    </citation>
    <scope>IDENTIFICATION</scope>
</reference>
<dbReference type="PANTHER" id="PTHR44252:SF2">
    <property type="entry name" value="L-XYLULOSE REDUCTASE"/>
    <property type="match status" value="1"/>
</dbReference>
<evidence type="ECO:0000256" key="16">
    <source>
        <dbReference type="ARBA" id="ARBA00047727"/>
    </source>
</evidence>
<evidence type="ECO:0000256" key="3">
    <source>
        <dbReference type="ARBA" id="ARBA00011881"/>
    </source>
</evidence>
<evidence type="ECO:0000256" key="12">
    <source>
        <dbReference type="ARBA" id="ARBA00037758"/>
    </source>
</evidence>
<dbReference type="GO" id="GO:0050038">
    <property type="term" value="F:L-xylulose reductase (NADPH) activity"/>
    <property type="evidence" value="ECO:0007669"/>
    <property type="project" value="UniProtKB-EC"/>
</dbReference>
<dbReference type="PANTHER" id="PTHR44252">
    <property type="entry name" value="D-ERYTHRULOSE REDUCTASE"/>
    <property type="match status" value="1"/>
</dbReference>
<name>A0A8C0KB32_CANLU</name>
<evidence type="ECO:0000256" key="2">
    <source>
        <dbReference type="ARBA" id="ARBA00006484"/>
    </source>
</evidence>
<dbReference type="Gene3D" id="3.40.50.720">
    <property type="entry name" value="NAD(P)-binding Rossmann-like Domain"/>
    <property type="match status" value="1"/>
</dbReference>
<dbReference type="GO" id="GO:0006739">
    <property type="term" value="P:NADP+ metabolic process"/>
    <property type="evidence" value="ECO:0007669"/>
    <property type="project" value="Ensembl"/>
</dbReference>
<gene>
    <name evidence="18" type="primary">LOC112672960</name>
</gene>
<keyword evidence="7" id="KW-0521">NADP</keyword>
<proteinExistence type="inferred from homology"/>
<dbReference type="GO" id="GO:0005997">
    <property type="term" value="P:xylulose metabolic process"/>
    <property type="evidence" value="ECO:0007669"/>
    <property type="project" value="Ensembl"/>
</dbReference>
<evidence type="ECO:0000256" key="4">
    <source>
        <dbReference type="ARBA" id="ARBA00022481"/>
    </source>
</evidence>
<evidence type="ECO:0000256" key="5">
    <source>
        <dbReference type="ARBA" id="ARBA00022526"/>
    </source>
</evidence>
<evidence type="ECO:0000256" key="10">
    <source>
        <dbReference type="ARBA" id="ARBA00023136"/>
    </source>
</evidence>
<dbReference type="GO" id="GO:0005903">
    <property type="term" value="C:brush border"/>
    <property type="evidence" value="ECO:0007669"/>
    <property type="project" value="Ensembl"/>
</dbReference>
<accession>A0A8C0KB32</accession>
<keyword evidence="10" id="KW-0472">Membrane</keyword>
<dbReference type="GeneTree" id="ENSGT00940000154873"/>
<dbReference type="GO" id="GO:2000379">
    <property type="term" value="P:positive regulation of reactive oxygen species metabolic process"/>
    <property type="evidence" value="ECO:0007669"/>
    <property type="project" value="Ensembl"/>
</dbReference>
<dbReference type="PRINTS" id="PR00080">
    <property type="entry name" value="SDRFAMILY"/>
</dbReference>
<dbReference type="Pfam" id="PF00106">
    <property type="entry name" value="adh_short"/>
    <property type="match status" value="1"/>
</dbReference>
<dbReference type="GO" id="GO:0042802">
    <property type="term" value="F:identical protein binding"/>
    <property type="evidence" value="ECO:0007669"/>
    <property type="project" value="Ensembl"/>
</dbReference>
<dbReference type="CDD" id="cd05351">
    <property type="entry name" value="XR_like_SDR_c"/>
    <property type="match status" value="1"/>
</dbReference>
<dbReference type="GO" id="GO:0016020">
    <property type="term" value="C:membrane"/>
    <property type="evidence" value="ECO:0007669"/>
    <property type="project" value="UniProtKB-SubCell"/>
</dbReference>
<keyword evidence="9" id="KW-0560">Oxidoreductase</keyword>
<dbReference type="SUPFAM" id="SSF51735">
    <property type="entry name" value="NAD(P)-binding Rossmann-fold domains"/>
    <property type="match status" value="1"/>
</dbReference>
<evidence type="ECO:0000256" key="6">
    <source>
        <dbReference type="ARBA" id="ARBA00022629"/>
    </source>
</evidence>
<keyword evidence="19" id="KW-1185">Reference proteome</keyword>
<dbReference type="GO" id="GO:0005881">
    <property type="term" value="C:cytoplasmic microtubule"/>
    <property type="evidence" value="ECO:0007669"/>
    <property type="project" value="Ensembl"/>
</dbReference>
<evidence type="ECO:0000256" key="14">
    <source>
        <dbReference type="ARBA" id="ARBA00040614"/>
    </source>
</evidence>
<dbReference type="GO" id="GO:0005902">
    <property type="term" value="C:microvillus"/>
    <property type="evidence" value="ECO:0007669"/>
    <property type="project" value="Ensembl"/>
</dbReference>
<dbReference type="EC" id="1.1.1.10" evidence="13"/>
<dbReference type="InterPro" id="IPR020904">
    <property type="entry name" value="Sc_DH/Rdtase_CS"/>
</dbReference>
<evidence type="ECO:0000256" key="13">
    <source>
        <dbReference type="ARBA" id="ARBA00038953"/>
    </source>
</evidence>
<evidence type="ECO:0000256" key="9">
    <source>
        <dbReference type="ARBA" id="ARBA00023002"/>
    </source>
</evidence>
<dbReference type="FunFam" id="3.40.50.720:FF:000214">
    <property type="entry name" value="L-xylulose reductase"/>
    <property type="match status" value="1"/>
</dbReference>
<keyword evidence="5" id="KW-0313">Glucose metabolism</keyword>
<dbReference type="Proteomes" id="UP000694391">
    <property type="component" value="Unplaced"/>
</dbReference>
<dbReference type="GO" id="GO:0006006">
    <property type="term" value="P:glucose metabolic process"/>
    <property type="evidence" value="ECO:0007669"/>
    <property type="project" value="UniProtKB-KW"/>
</dbReference>
<evidence type="ECO:0000256" key="11">
    <source>
        <dbReference type="ARBA" id="ARBA00023277"/>
    </source>
</evidence>
<dbReference type="Ensembl" id="ENSCAFT00020014632.1">
    <property type="protein sequence ID" value="ENSCAFP00020012675.1"/>
    <property type="gene ID" value="ENSCAFG00020010210.1"/>
</dbReference>
<dbReference type="GO" id="GO:0042732">
    <property type="term" value="P:D-xylose metabolic process"/>
    <property type="evidence" value="ECO:0007669"/>
    <property type="project" value="UniProtKB-KW"/>
</dbReference>
<keyword evidence="11" id="KW-0119">Carbohydrate metabolism</keyword>
<evidence type="ECO:0000313" key="18">
    <source>
        <dbReference type="Ensembl" id="ENSCAFP00020012675.1"/>
    </source>
</evidence>
<evidence type="ECO:0000313" key="19">
    <source>
        <dbReference type="Proteomes" id="UP000694391"/>
    </source>
</evidence>
<dbReference type="InterPro" id="IPR051737">
    <property type="entry name" value="L-xylulose/Carbonyl_redctase"/>
</dbReference>
<sequence>MELGLAGRRALVTGAGKGIGRSTVQALHAMGVQVVAVSRTQADLDSLVRECPGVEPVCVDLGDWEATERALGSVGPVDLLVNNAAVALLQPFLEVTKEACDTSFHVNLRAIIQVSQIVARGLIARGAPGSIVNISSQASQRAIANHSVYCSTKGAMDMLTKVMALELGPHKIRVNTVNPTVVMTPMGQANWSNPQKAKTMLDRIPLGKFAGESGRSPAGSCTSSPSACLDEGWEGRMEEHPLTCALTPTLPAEVENVVDTILFLLSDRSSMTTGSAVPVDGGFLAT</sequence>
<dbReference type="GO" id="GO:0016655">
    <property type="term" value="F:oxidoreductase activity, acting on NAD(P)H, quinone or similar compound as acceptor"/>
    <property type="evidence" value="ECO:0007669"/>
    <property type="project" value="Ensembl"/>
</dbReference>
<keyword evidence="6" id="KW-0859">Xylose metabolism</keyword>
<evidence type="ECO:0000256" key="1">
    <source>
        <dbReference type="ARBA" id="ARBA00004170"/>
    </source>
</evidence>
<dbReference type="InterPro" id="IPR002347">
    <property type="entry name" value="SDR_fam"/>
</dbReference>
<evidence type="ECO:0000256" key="8">
    <source>
        <dbReference type="ARBA" id="ARBA00022990"/>
    </source>
</evidence>
<protein>
    <recommendedName>
        <fullName evidence="14">L-xylulose reductase</fullName>
        <ecNumber evidence="13">1.1.1.10</ecNumber>
    </recommendedName>
    <alternativeName>
        <fullName evidence="15">Dicarbonyl/L-xylulose reductase</fullName>
    </alternativeName>
</protein>